<evidence type="ECO:0000313" key="1">
    <source>
        <dbReference type="EMBL" id="KAI3367795.1"/>
    </source>
</evidence>
<proteinExistence type="predicted"/>
<dbReference type="Proteomes" id="UP000831701">
    <property type="component" value="Chromosome 9"/>
</dbReference>
<reference evidence="1" key="1">
    <citation type="submission" date="2022-04" db="EMBL/GenBank/DDBJ databases">
        <title>Jade perch genome.</title>
        <authorList>
            <person name="Chao B."/>
        </authorList>
    </citation>
    <scope>NUCLEOTIDE SEQUENCE</scope>
    <source>
        <strain evidence="1">CB-2022</strain>
    </source>
</reference>
<comment type="caution">
    <text evidence="1">The sequence shown here is derived from an EMBL/GenBank/DDBJ whole genome shotgun (WGS) entry which is preliminary data.</text>
</comment>
<dbReference type="EMBL" id="CM041539">
    <property type="protein sequence ID" value="KAI3367795.1"/>
    <property type="molecule type" value="Genomic_DNA"/>
</dbReference>
<keyword evidence="2" id="KW-1185">Reference proteome</keyword>
<accession>A0ACB8WJE6</accession>
<evidence type="ECO:0000313" key="2">
    <source>
        <dbReference type="Proteomes" id="UP000831701"/>
    </source>
</evidence>
<name>A0ACB8WJE6_9TELE</name>
<sequence>MSTLSFESLCLKDDDCPSPTQPQSMEDEFDRDLESDEKDEGNKDMAIAEVYLQACKLVGVVPVSYFIRNLDSTTMILSHHGLGPLGCKALAIALVSDMHINTLGLADNHIQAEGAKYLVEMLRANFTIQHLDLSNNYLLSAGAEYVAKVLLDNISLKSLKLSGNGFTDDDARYFADALSTNSRVKELDLSYNEFCGKGGEHLGQLLGMSEGPQKWAQDPNLFVFFFIISAANNEGLEVLDLSWNHLRMKGAVAFCAGLKVNMMLKHLDLSWNGFGNEGALAIGEALKFNNTLVHLNLNNNRLTNEGVGMLCRGLEFNDTLRVLLLAYNSLTVEGALALVNVVKNTPKTALEEINICNVLVNETFVHLLEMTCQEHPGLDVQYGGVGGFIAKKSPKRVDPMKVIQDYLDQRKLRLWDFFRNIDKDGTMRVPVADFRKAVQVTSMYTKRGLADTRKQMMRDHRRQLRKVESRQKKEKQKSDRILKTFQRAVEAVTPRSSMVISPGGTKEDSSGPQHFSATPLSSWHHIVMSNSSRYSVTNLSSEHVHLPMLGGTMPYRPTSSPAMRSYSQPNLLDDSPRSAPGKSISAQGIHSDPEMGHSKLSPTANHLTRSRPALNVKQPESIGQWNQGRNETGGGSEDRCTCDAFLPSSTFPLKDLVVVEQTAVEISHKLELEMGKLEEYETKMTAYAEKIIKLTAEIEKMEEDPDAFSDADIEEIKVEVKQVEALIKELQLSFKASTTVFESLRIQITSMVVTLNWLERTYDKNVVLKTRREYIKVQLQLEECERRHQELFNPNIGSCAHTGIIKIGMPIVSQLNAHLNSGYKYGGWGKDSKPIPDRESMYWYSGYTSSSIVDIRFYTNYKNLILRNNFQHHNLHSSWTGTGNNFIIRDNTLYYQINNPFGLAKLNFTTMKYESRVIPRASTRFSYTNSPNQNFDFSADETGLWVTYATEESSGRMVIAKINEPSFGVEEEWQTSVYKPGPVEDWESGNVTASVGESGQCVCHVYLPETTFPADRVEHMQQVSKDLILEVEIQMNKILSYEGKLEVYLKDLKELTVRVSMLESSPDKYIKLDFELLRIELREFEALVSQLRDSLNSSSPLFDSLYTEIRNMTLIVNQLETYDKSNLEVIRIEFAKLQKKLVECQKEQDFLKPDIGNCNHTGIMSISKPMVLQLNAHLSASYQYGGWGKDSKPVRGYESMYFYGGYSTASVHDFFLYSNYENLILRANFKHHDIPSGWEEESKGKIILAKIDEKSFGIEEEWSTSVFKQLAGNAFMACGVMYATRSVDLNTEEIYYAFDTRTKEEKDLNIRFQKFQEKYSNLHYNPTDQKLYMYNNGYYVSYAIRHPSCRDTMLLTLLLFFPTLSPTLAWLPVEDWGSGNVTVSGGGLECVCSVFLPDSSFPADRVQHMQQVTTNLRLEVEIQMNKLVNYGGKLDMFLEELKELTVRVSMLESSPDKYIKLDFELLRIELREFEALVSQLRDSLNSSSPLFDSLYTEIRNMTLIVNQLETYDKSNLEVIRIEFAKLQKKLEECQKEQEFLKPDIGNCNHTGIMSVNKPTVIHLNAHLNPGYQYGGWGKDSKPVRGFESMYWYGAYSSPSVYEFYLYSNYNKLIQRSSFTHHGLPQGYEGAGNNYIVHGNTIYYQAANPFRMSKLNLTTSVYSHRQLTKASERFTYTYSPNQYLDFSADEKGLWAMYATDEAKGKIVVAKIDEKSFGIEDEWTTSAFKPLVGNAFMVCGVMYATRPGDVKTEEIYYSYDTKTGEEKYMSIPIQKFQEKFVNLHYNPTDQRLYMYNDGYYVSYGVRFNKE</sequence>
<protein>
    <submittedName>
        <fullName evidence="1">Uncharacterized protein</fullName>
    </submittedName>
</protein>
<organism evidence="1 2">
    <name type="scientific">Scortum barcoo</name>
    <name type="common">barcoo grunter</name>
    <dbReference type="NCBI Taxonomy" id="214431"/>
    <lineage>
        <taxon>Eukaryota</taxon>
        <taxon>Metazoa</taxon>
        <taxon>Chordata</taxon>
        <taxon>Craniata</taxon>
        <taxon>Vertebrata</taxon>
        <taxon>Euteleostomi</taxon>
        <taxon>Actinopterygii</taxon>
        <taxon>Neopterygii</taxon>
        <taxon>Teleostei</taxon>
        <taxon>Neoteleostei</taxon>
        <taxon>Acanthomorphata</taxon>
        <taxon>Eupercaria</taxon>
        <taxon>Centrarchiformes</taxon>
        <taxon>Terapontoidei</taxon>
        <taxon>Terapontidae</taxon>
        <taxon>Scortum</taxon>
    </lineage>
</organism>
<gene>
    <name evidence="1" type="ORF">L3Q82_026624</name>
</gene>